<dbReference type="CDD" id="cd01085">
    <property type="entry name" value="APP"/>
    <property type="match status" value="1"/>
</dbReference>
<evidence type="ECO:0000256" key="3">
    <source>
        <dbReference type="ARBA" id="ARBA00022801"/>
    </source>
</evidence>
<dbReference type="PANTHER" id="PTHR43763">
    <property type="entry name" value="XAA-PRO AMINOPEPTIDASE 1"/>
    <property type="match status" value="1"/>
</dbReference>
<dbReference type="InterPro" id="IPR032416">
    <property type="entry name" value="Peptidase_M24_C"/>
</dbReference>
<dbReference type="eggNOG" id="COG0006">
    <property type="taxonomic scope" value="Bacteria"/>
</dbReference>
<dbReference type="Gene3D" id="3.40.350.10">
    <property type="entry name" value="Creatinase/prolidase N-terminal domain"/>
    <property type="match status" value="2"/>
</dbReference>
<evidence type="ECO:0000259" key="4">
    <source>
        <dbReference type="Pfam" id="PF00557"/>
    </source>
</evidence>
<dbReference type="InterPro" id="IPR033740">
    <property type="entry name" value="Pept_M24B"/>
</dbReference>
<dbReference type="Proteomes" id="UP000017831">
    <property type="component" value="Unassembled WGS sequence"/>
</dbReference>
<dbReference type="InterPro" id="IPR050422">
    <property type="entry name" value="X-Pro_aminopeptidase_P"/>
</dbReference>
<keyword evidence="3" id="KW-0378">Hydrolase</keyword>
<dbReference type="RefSeq" id="WP_005941926.1">
    <property type="nucleotide sequence ID" value="NZ_KB890322.1"/>
</dbReference>
<dbReference type="SUPFAM" id="SSF55920">
    <property type="entry name" value="Creatinase/aminopeptidase"/>
    <property type="match status" value="1"/>
</dbReference>
<evidence type="ECO:0000256" key="1">
    <source>
        <dbReference type="ARBA" id="ARBA00008766"/>
    </source>
</evidence>
<dbReference type="Pfam" id="PF00557">
    <property type="entry name" value="Peptidase_M24"/>
    <property type="match status" value="1"/>
</dbReference>
<feature type="domain" description="Peptidase M24" evidence="4">
    <location>
        <begin position="318"/>
        <end position="529"/>
    </location>
</feature>
<evidence type="ECO:0000313" key="7">
    <source>
        <dbReference type="EMBL" id="EOA54164.1"/>
    </source>
</evidence>
<dbReference type="AlphaFoldDB" id="U6RBZ8"/>
<keyword evidence="8" id="KW-1185">Reference proteome</keyword>
<name>U6RBZ8_9BACT</name>
<dbReference type="GO" id="GO:0005737">
    <property type="term" value="C:cytoplasm"/>
    <property type="evidence" value="ECO:0007669"/>
    <property type="project" value="UniProtKB-ARBA"/>
</dbReference>
<evidence type="ECO:0000259" key="6">
    <source>
        <dbReference type="Pfam" id="PF16188"/>
    </source>
</evidence>
<dbReference type="EMBL" id="AQHY01000028">
    <property type="protein sequence ID" value="EOA54164.1"/>
    <property type="molecule type" value="Genomic_DNA"/>
</dbReference>
<sequence>MKLEIKQRVAALRKFMQGNGIQAFILPTTDPHNSEYVASHWEARKWLTGFTGSAGTAVITMKKAGLWTDSRYFLQAAEQLEGTDITLFKERMPETPSIAEWLFKELKEGDIIGMDGWVNGIDFKESLYEACSPKGIQVKSVTDPFDEIWEDRPALPSEPVFILEEKYAGLSCRKKIELIREEIHKNNCQSILLSALDEIAWTLNLRGSDVHCNPVFISYMHITQKEATLYIIEEKLSPEVKTYLEENGVTIKSYNKIESDIKNVRQNIQVSPTLNMKLFNAAGYPSSHGIDTGHKIMEIPSPVSLLKAVKNETEINGFRHAMERDGIAMVKFLKWLKEAVPAGNESELSVDRKLYELRAEQANFKGISFDTIAGYKEHAAIVHYEATPETDIPLKPEGMLLLDSGAQYPDGTTDITRTIVLGPLSDEEKTDYTLVLKGFLQLQNAVFPEGTCGTQLDVLARQAMWKAGINYFHGTGHGVGHFLCVHEGPHQIRMNHMPTTLRPGMTVTNEPGIYKAGRHGIRTENTLLIVPAMESEFGSFMKFEPLTLCPIDKEAIVTDMLTDEEINWFNEYHKMVYSRLSPLLNKEEQEWLKEKTSPLKR</sequence>
<dbReference type="HOGENOM" id="CLU_011781_2_4_10"/>
<reference evidence="7 8" key="1">
    <citation type="submission" date="2013-04" db="EMBL/GenBank/DDBJ databases">
        <title>The Genome Sequence of Bacteroides massiliensis DSM 17679.</title>
        <authorList>
            <consortium name="The Broad Institute Genomics Platform"/>
            <person name="Earl A."/>
            <person name="Ward D."/>
            <person name="Feldgarden M."/>
            <person name="Gevers D."/>
            <person name="Martens E."/>
            <person name="Fenner L."/>
            <person name="Roux V."/>
            <person name="Mallet M.N."/>
            <person name="Raoult D."/>
            <person name="Walker B."/>
            <person name="Young S."/>
            <person name="Zeng Q."/>
            <person name="Gargeya S."/>
            <person name="Fitzgerald M."/>
            <person name="Haas B."/>
            <person name="Abouelleil A."/>
            <person name="Allen A.W."/>
            <person name="Alvarado L."/>
            <person name="Arachchi H.M."/>
            <person name="Berlin A.M."/>
            <person name="Chapman S.B."/>
            <person name="Gainer-Dewar J."/>
            <person name="Goldberg J."/>
            <person name="Griggs A."/>
            <person name="Gujja S."/>
            <person name="Hansen M."/>
            <person name="Howarth C."/>
            <person name="Imamovic A."/>
            <person name="Ireland A."/>
            <person name="Larimer J."/>
            <person name="McCowan C."/>
            <person name="Murphy C."/>
            <person name="Pearson M."/>
            <person name="Poon T.W."/>
            <person name="Priest M."/>
            <person name="Roberts A."/>
            <person name="Saif S."/>
            <person name="Shea T."/>
            <person name="Sisk P."/>
            <person name="Sykes S."/>
            <person name="Wortman J."/>
            <person name="Nusbaum C."/>
            <person name="Birren B."/>
        </authorList>
    </citation>
    <scope>NUCLEOTIDE SEQUENCE [LARGE SCALE GENOMIC DNA]</scope>
    <source>
        <strain evidence="8">B84634 / Timone 84634 / DSM 17679 / JCM 13223</strain>
    </source>
</reference>
<dbReference type="InterPro" id="IPR000587">
    <property type="entry name" value="Creatinase_N"/>
</dbReference>
<evidence type="ECO:0000313" key="8">
    <source>
        <dbReference type="Proteomes" id="UP000017831"/>
    </source>
</evidence>
<dbReference type="FunFam" id="3.40.350.10:FF:000003">
    <property type="entry name" value="Xaa-pro aminopeptidase P"/>
    <property type="match status" value="1"/>
</dbReference>
<gene>
    <name evidence="7" type="ORF">HMPREF1534_02643</name>
</gene>
<dbReference type="InterPro" id="IPR036005">
    <property type="entry name" value="Creatinase/aminopeptidase-like"/>
</dbReference>
<dbReference type="Pfam" id="PF16189">
    <property type="entry name" value="Creatinase_N_2"/>
    <property type="match status" value="1"/>
</dbReference>
<dbReference type="InterPro" id="IPR029149">
    <property type="entry name" value="Creatin/AminoP/Spt16_N"/>
</dbReference>
<evidence type="ECO:0000259" key="5">
    <source>
        <dbReference type="Pfam" id="PF01321"/>
    </source>
</evidence>
<feature type="domain" description="Creatinase N-terminal" evidence="5">
    <location>
        <begin position="8"/>
        <end position="147"/>
    </location>
</feature>
<comment type="caution">
    <text evidence="7">The sequence shown here is derived from an EMBL/GenBank/DDBJ whole genome shotgun (WGS) entry which is preliminary data.</text>
</comment>
<feature type="domain" description="Peptidase M24 C-terminal" evidence="6">
    <location>
        <begin position="540"/>
        <end position="599"/>
    </location>
</feature>
<organism evidence="7 8">
    <name type="scientific">Phocaeicola massiliensis B84634 = Timone 84634 = DSM 17679 = JCM 13223</name>
    <dbReference type="NCBI Taxonomy" id="1121098"/>
    <lineage>
        <taxon>Bacteria</taxon>
        <taxon>Pseudomonadati</taxon>
        <taxon>Bacteroidota</taxon>
        <taxon>Bacteroidia</taxon>
        <taxon>Bacteroidales</taxon>
        <taxon>Bacteroidaceae</taxon>
        <taxon>Phocaeicola</taxon>
    </lineage>
</organism>
<protein>
    <recommendedName>
        <fullName evidence="9">Xaa-Pro aminopeptidase</fullName>
    </recommendedName>
</protein>
<dbReference type="GO" id="GO:0070006">
    <property type="term" value="F:metalloaminopeptidase activity"/>
    <property type="evidence" value="ECO:0007669"/>
    <property type="project" value="InterPro"/>
</dbReference>
<dbReference type="Gene3D" id="3.90.230.10">
    <property type="entry name" value="Creatinase/methionine aminopeptidase superfamily"/>
    <property type="match status" value="1"/>
</dbReference>
<keyword evidence="2" id="KW-0479">Metal-binding</keyword>
<dbReference type="Pfam" id="PF01321">
    <property type="entry name" value="Creatinase_N"/>
    <property type="match status" value="1"/>
</dbReference>
<comment type="similarity">
    <text evidence="1">Belongs to the peptidase M24B family.</text>
</comment>
<dbReference type="SUPFAM" id="SSF53092">
    <property type="entry name" value="Creatinase/prolidase N-terminal domain"/>
    <property type="match status" value="1"/>
</dbReference>
<dbReference type="GeneID" id="60061449"/>
<dbReference type="STRING" id="1121098.HMPREF1534_02643"/>
<dbReference type="OrthoDB" id="9806388at2"/>
<evidence type="ECO:0000256" key="2">
    <source>
        <dbReference type="ARBA" id="ARBA00022723"/>
    </source>
</evidence>
<dbReference type="PANTHER" id="PTHR43763:SF6">
    <property type="entry name" value="XAA-PRO AMINOPEPTIDASE 1"/>
    <property type="match status" value="1"/>
</dbReference>
<dbReference type="PATRIC" id="fig|1121098.3.peg.2677"/>
<accession>U6RBZ8</accession>
<dbReference type="InterPro" id="IPR000994">
    <property type="entry name" value="Pept_M24"/>
</dbReference>
<dbReference type="GO" id="GO:0046872">
    <property type="term" value="F:metal ion binding"/>
    <property type="evidence" value="ECO:0007669"/>
    <property type="project" value="UniProtKB-KW"/>
</dbReference>
<proteinExistence type="inferred from homology"/>
<dbReference type="Pfam" id="PF16188">
    <property type="entry name" value="Peptidase_M24_C"/>
    <property type="match status" value="1"/>
</dbReference>
<evidence type="ECO:0008006" key="9">
    <source>
        <dbReference type="Google" id="ProtNLM"/>
    </source>
</evidence>
<dbReference type="FunFam" id="3.90.230.10:FF:000009">
    <property type="entry name" value="xaa-Pro aminopeptidase 2"/>
    <property type="match status" value="1"/>
</dbReference>